<dbReference type="EMBL" id="OU015569">
    <property type="protein sequence ID" value="CAG5096280.1"/>
    <property type="molecule type" value="Genomic_DNA"/>
</dbReference>
<evidence type="ECO:0000313" key="3">
    <source>
        <dbReference type="Proteomes" id="UP001158576"/>
    </source>
</evidence>
<accession>A0ABN7SA49</accession>
<keyword evidence="3" id="KW-1185">Reference proteome</keyword>
<proteinExistence type="predicted"/>
<name>A0ABN7SA49_OIKDI</name>
<dbReference type="Proteomes" id="UP001158576">
    <property type="component" value="Chromosome XSR"/>
</dbReference>
<feature type="transmembrane region" description="Helical" evidence="1">
    <location>
        <begin position="105"/>
        <end position="126"/>
    </location>
</feature>
<keyword evidence="1" id="KW-0812">Transmembrane</keyword>
<sequence>MDWLISKLPTSMLERLNDPRYGPYVIVNWTVIDFLFCLGAASGGVVLARTEGGRRFVIKSQKRYQTKLAKLEYKYSPRQTVQGKELSKEWTQLDRMRASLYKSTVSIHPSSFQFAMLSFAVFWIIAGQLSPVYLPLAVYVTPASVEYYERCFDRNVPVLKYITPISEYAATLSFVESFATKVEMLRVNEKLVQVSSRTGMRGKRIPTRPGKSWVKTRPERLADSKLPLALAKVEERKYAEDYTKTTWDPLSGRAPRPAAGSDGQFEHTHFMSQDNVSPSMDRSAWELGFEGAAEMYPDSPVEDQPDIWIVRRIQPKYNPRLVNRKGWYDGYIYKDHEKTLIYESEHRLPAKVQSILHEMNLLNINDISVQFNTAEVNDLLWEVKSYVSIMPLRMPDGLPETEIDLENFRLLSTGELINSALRLPKHVKQYSTQPAKGIKLKEDTKDLESLKTGIDSRQMKFGHNLTQWQENWSFEEILSD</sequence>
<gene>
    <name evidence="2" type="ORF">OKIOD_LOCUS6105</name>
</gene>
<protein>
    <submittedName>
        <fullName evidence="2">Oidioi.mRNA.OKI2018_I69.XSR.g14547.t1.cds</fullName>
    </submittedName>
</protein>
<evidence type="ECO:0000256" key="1">
    <source>
        <dbReference type="SAM" id="Phobius"/>
    </source>
</evidence>
<evidence type="ECO:0000313" key="2">
    <source>
        <dbReference type="EMBL" id="CAG5096280.1"/>
    </source>
</evidence>
<feature type="transmembrane region" description="Helical" evidence="1">
    <location>
        <begin position="26"/>
        <end position="48"/>
    </location>
</feature>
<organism evidence="2 3">
    <name type="scientific">Oikopleura dioica</name>
    <name type="common">Tunicate</name>
    <dbReference type="NCBI Taxonomy" id="34765"/>
    <lineage>
        <taxon>Eukaryota</taxon>
        <taxon>Metazoa</taxon>
        <taxon>Chordata</taxon>
        <taxon>Tunicata</taxon>
        <taxon>Appendicularia</taxon>
        <taxon>Copelata</taxon>
        <taxon>Oikopleuridae</taxon>
        <taxon>Oikopleura</taxon>
    </lineage>
</organism>
<keyword evidence="1" id="KW-0472">Membrane</keyword>
<reference evidence="2 3" key="1">
    <citation type="submission" date="2021-04" db="EMBL/GenBank/DDBJ databases">
        <authorList>
            <person name="Bliznina A."/>
        </authorList>
    </citation>
    <scope>NUCLEOTIDE SEQUENCE [LARGE SCALE GENOMIC DNA]</scope>
</reference>
<keyword evidence="1" id="KW-1133">Transmembrane helix</keyword>